<sequence>MAAKGHALLSASSAGRWMHCPPSVRLGEGFADKNSSYAVEGTEAHALCEYKLLKALKRRAVNPTRKLQFYNEEMEVCAEGYRDFVMELVEQAKVRGSAPVVLVEQRVDFSSWVKEGFGTADALVITEGMLTICDYKHGQGIMVEATNNEQLKCYALGALYMFDALYDIDKVQLVIYQPRRENVSVFELAAKNLYEWATECLAPQAKLAFAGEGEFSCGVWCRFCKAKHICRARAENNLLLAKHDFQLPPTLDDVEIELILSMVDDLSVWASDIKEYALRQAIAGKEWQGWKIVEGRSNRRYMNEAAVTEVVSKAGFEPYEKKLLGITAMQKLLGKTRFEELLAAYIEKPPGKPTLVPSSDKRPAMHNAKTEFMEEKDHE</sequence>
<organism evidence="2 3">
    <name type="scientific">Pectinatus cerevisiiphilus</name>
    <dbReference type="NCBI Taxonomy" id="86956"/>
    <lineage>
        <taxon>Bacteria</taxon>
        <taxon>Bacillati</taxon>
        <taxon>Bacillota</taxon>
        <taxon>Negativicutes</taxon>
        <taxon>Selenomonadales</taxon>
        <taxon>Selenomonadaceae</taxon>
        <taxon>Pectinatus</taxon>
    </lineage>
</organism>
<feature type="compositionally biased region" description="Basic and acidic residues" evidence="1">
    <location>
        <begin position="359"/>
        <end position="379"/>
    </location>
</feature>
<dbReference type="OrthoDB" id="9766061at2"/>
<dbReference type="EMBL" id="SMAA01000014">
    <property type="protein sequence ID" value="TCS77614.1"/>
    <property type="molecule type" value="Genomic_DNA"/>
</dbReference>
<protein>
    <submittedName>
        <fullName evidence="2">Uncharacterized protein DUF2800</fullName>
    </submittedName>
</protein>
<comment type="caution">
    <text evidence="2">The sequence shown here is derived from an EMBL/GenBank/DDBJ whole genome shotgun (WGS) entry which is preliminary data.</text>
</comment>
<reference evidence="2 3" key="1">
    <citation type="submission" date="2019-03" db="EMBL/GenBank/DDBJ databases">
        <title>Genomic Encyclopedia of Type Strains, Phase IV (KMG-IV): sequencing the most valuable type-strain genomes for metagenomic binning, comparative biology and taxonomic classification.</title>
        <authorList>
            <person name="Goeker M."/>
        </authorList>
    </citation>
    <scope>NUCLEOTIDE SEQUENCE [LARGE SCALE GENOMIC DNA]</scope>
    <source>
        <strain evidence="2 3">DSM 20467</strain>
    </source>
</reference>
<evidence type="ECO:0000313" key="2">
    <source>
        <dbReference type="EMBL" id="TCS77614.1"/>
    </source>
</evidence>
<name>A0A4R3K4B3_9FIRM</name>
<dbReference type="Pfam" id="PF10926">
    <property type="entry name" value="DUF2800"/>
    <property type="match status" value="1"/>
</dbReference>
<dbReference type="InterPro" id="IPR011604">
    <property type="entry name" value="PDDEXK-like_dom_sf"/>
</dbReference>
<dbReference type="Proteomes" id="UP000295188">
    <property type="component" value="Unassembled WGS sequence"/>
</dbReference>
<gene>
    <name evidence="2" type="ORF">EDC37_11415</name>
</gene>
<dbReference type="InterPro" id="IPR021229">
    <property type="entry name" value="DUF2800"/>
</dbReference>
<keyword evidence="3" id="KW-1185">Reference proteome</keyword>
<evidence type="ECO:0000313" key="3">
    <source>
        <dbReference type="Proteomes" id="UP000295188"/>
    </source>
</evidence>
<dbReference type="RefSeq" id="WP_132550628.1">
    <property type="nucleotide sequence ID" value="NZ_SMAA01000014.1"/>
</dbReference>
<feature type="region of interest" description="Disordered" evidence="1">
    <location>
        <begin position="352"/>
        <end position="379"/>
    </location>
</feature>
<proteinExistence type="predicted"/>
<dbReference type="AlphaFoldDB" id="A0A4R3K4B3"/>
<evidence type="ECO:0000256" key="1">
    <source>
        <dbReference type="SAM" id="MobiDB-lite"/>
    </source>
</evidence>
<dbReference type="Gene3D" id="3.90.320.10">
    <property type="match status" value="1"/>
</dbReference>
<accession>A0A4R3K4B3</accession>